<comment type="caution">
    <text evidence="1">The sequence shown here is derived from an EMBL/GenBank/DDBJ whole genome shotgun (WGS) entry which is preliminary data.</text>
</comment>
<dbReference type="GO" id="GO:0005634">
    <property type="term" value="C:nucleus"/>
    <property type="evidence" value="ECO:0007669"/>
    <property type="project" value="TreeGrafter"/>
</dbReference>
<dbReference type="EMBL" id="JAHDYR010000066">
    <property type="protein sequence ID" value="KAG9390033.1"/>
    <property type="molecule type" value="Genomic_DNA"/>
</dbReference>
<dbReference type="AlphaFoldDB" id="A0A8J6AWH5"/>
<protein>
    <submittedName>
        <fullName evidence="1">Rtf2 RING-finger</fullName>
    </submittedName>
</protein>
<keyword evidence="2" id="KW-1185">Reference proteome</keyword>
<dbReference type="OrthoDB" id="247013at2759"/>
<dbReference type="PANTHER" id="PTHR12775">
    <property type="entry name" value="PROTEIN C20ORF43 HOMOLOG"/>
    <property type="match status" value="1"/>
</dbReference>
<dbReference type="GO" id="GO:0006274">
    <property type="term" value="P:DNA replication termination"/>
    <property type="evidence" value="ECO:0007669"/>
    <property type="project" value="TreeGrafter"/>
</dbReference>
<organism evidence="1 2">
    <name type="scientific">Carpediemonas membranifera</name>
    <dbReference type="NCBI Taxonomy" id="201153"/>
    <lineage>
        <taxon>Eukaryota</taxon>
        <taxon>Metamonada</taxon>
        <taxon>Carpediemonas-like organisms</taxon>
        <taxon>Carpediemonas</taxon>
    </lineage>
</organism>
<dbReference type="InterPro" id="IPR006735">
    <property type="entry name" value="Rtf2"/>
</dbReference>
<evidence type="ECO:0000313" key="2">
    <source>
        <dbReference type="Proteomes" id="UP000717585"/>
    </source>
</evidence>
<sequence>MGADGGLKFKQSDVFKDKTPETKTLASVHAAELRARRCALSNEPLQEPICCDKAGRLYNYEAVLEALLSHTVPPPLAPWLCSRADVLTLDPTLAPPHNGPGEGPFPLVCPLTGSSVGAGGSFVAIKPCGHVVRADRWTGMTCPLCDADGTAVRLLQNKPVAPRRVAKVKGRVKRV</sequence>
<name>A0A8J6AWH5_9EUKA</name>
<dbReference type="PANTHER" id="PTHR12775:SF0">
    <property type="entry name" value="REPLICATION TERMINATION FACTOR 2"/>
    <property type="match status" value="1"/>
</dbReference>
<evidence type="ECO:0000313" key="1">
    <source>
        <dbReference type="EMBL" id="KAG9390033.1"/>
    </source>
</evidence>
<accession>A0A8J6AWH5</accession>
<dbReference type="Proteomes" id="UP000717585">
    <property type="component" value="Unassembled WGS sequence"/>
</dbReference>
<reference evidence="1" key="1">
    <citation type="submission" date="2021-05" db="EMBL/GenBank/DDBJ databases">
        <title>A free-living protist that lacks canonical eukaryotic 1 DNA replication and segregation systems.</title>
        <authorList>
            <person name="Salas-Leiva D.E."/>
            <person name="Tromer E.C."/>
            <person name="Curtis B.A."/>
            <person name="Jerlstrom-Hultqvist J."/>
            <person name="Kolisko M."/>
            <person name="Yi Z."/>
            <person name="Salas-Leiva J.S."/>
            <person name="Gallot-Lavallee L."/>
            <person name="Kops G.J.P.L."/>
            <person name="Archibald J.M."/>
            <person name="Simpson A.G.B."/>
            <person name="Roger A.J."/>
        </authorList>
    </citation>
    <scope>NUCLEOTIDE SEQUENCE</scope>
    <source>
        <strain evidence="1">BICM</strain>
    </source>
</reference>
<dbReference type="Pfam" id="PF04641">
    <property type="entry name" value="Rtf2"/>
    <property type="match status" value="1"/>
</dbReference>
<proteinExistence type="predicted"/>
<gene>
    <name evidence="1" type="ORF">J8273_8070</name>
</gene>